<comment type="caution">
    <text evidence="1">The sequence shown here is derived from an EMBL/GenBank/DDBJ whole genome shotgun (WGS) entry which is preliminary data.</text>
</comment>
<reference evidence="1 2" key="1">
    <citation type="submission" date="2020-08" db="EMBL/GenBank/DDBJ databases">
        <title>Sequencing the genomes of 1000 actinobacteria strains.</title>
        <authorList>
            <person name="Klenk H.-P."/>
        </authorList>
    </citation>
    <scope>NUCLEOTIDE SEQUENCE [LARGE SCALE GENOMIC DNA]</scope>
    <source>
        <strain evidence="1 2">DSM 44230</strain>
    </source>
</reference>
<accession>A0A7W7FYN2</accession>
<gene>
    <name evidence="1" type="ORF">HNR67_007951</name>
</gene>
<dbReference type="AlphaFoldDB" id="A0A7W7FYN2"/>
<keyword evidence="2" id="KW-1185">Reference proteome</keyword>
<evidence type="ECO:0008006" key="3">
    <source>
        <dbReference type="Google" id="ProtNLM"/>
    </source>
</evidence>
<organism evidence="1 2">
    <name type="scientific">Crossiella cryophila</name>
    <dbReference type="NCBI Taxonomy" id="43355"/>
    <lineage>
        <taxon>Bacteria</taxon>
        <taxon>Bacillati</taxon>
        <taxon>Actinomycetota</taxon>
        <taxon>Actinomycetes</taxon>
        <taxon>Pseudonocardiales</taxon>
        <taxon>Pseudonocardiaceae</taxon>
        <taxon>Crossiella</taxon>
    </lineage>
</organism>
<sequence>MVAGSALVGAGPTALAEDTPPPIVEDFAYPDADKIFQEKGLRLYRGDGNIILVDCAVGGDPVRVKSRNRDEFCFKVLGPKGKLTMELDQTYAIRGNTAHNVTALVWVNGASKTVTVPKREWIGVGEGSEPGKLGVLLEINASA</sequence>
<proteinExistence type="predicted"/>
<protein>
    <recommendedName>
        <fullName evidence="3">Secreted protein</fullName>
    </recommendedName>
</protein>
<dbReference type="Proteomes" id="UP000533598">
    <property type="component" value="Unassembled WGS sequence"/>
</dbReference>
<evidence type="ECO:0000313" key="1">
    <source>
        <dbReference type="EMBL" id="MBB4681833.1"/>
    </source>
</evidence>
<dbReference type="RefSeq" id="WP_185008700.1">
    <property type="nucleotide sequence ID" value="NZ_BAAAUI010000084.1"/>
</dbReference>
<name>A0A7W7FYN2_9PSEU</name>
<evidence type="ECO:0000313" key="2">
    <source>
        <dbReference type="Proteomes" id="UP000533598"/>
    </source>
</evidence>
<dbReference type="EMBL" id="JACHMH010000001">
    <property type="protein sequence ID" value="MBB4681833.1"/>
    <property type="molecule type" value="Genomic_DNA"/>
</dbReference>